<accession>A0A135UDN5</accession>
<evidence type="ECO:0000313" key="2">
    <source>
        <dbReference type="EMBL" id="KXH58508.1"/>
    </source>
</evidence>
<reference evidence="2 3" key="1">
    <citation type="submission" date="2014-02" db="EMBL/GenBank/DDBJ databases">
        <title>The genome sequence of Colletotrichum nymphaeae SA-01.</title>
        <authorList>
            <person name="Baroncelli R."/>
            <person name="Thon M.R."/>
        </authorList>
    </citation>
    <scope>NUCLEOTIDE SEQUENCE [LARGE SCALE GENOMIC DNA]</scope>
    <source>
        <strain evidence="2 3">SA-01</strain>
    </source>
</reference>
<keyword evidence="3" id="KW-1185">Reference proteome</keyword>
<gene>
    <name evidence="2" type="ORF">CNYM01_12000</name>
</gene>
<dbReference type="Proteomes" id="UP000070054">
    <property type="component" value="Unassembled WGS sequence"/>
</dbReference>
<dbReference type="AlphaFoldDB" id="A0A135UDN5"/>
<name>A0A135UDN5_9PEZI</name>
<sequence>MDTNSNGHVRPKTINRKWIRTQEPGYLIPPERTTTIASRSSFPATSSGTETLCFPHFSYPRCTTTQINQLSPPFTHARPGSAPQQQSRPGQEAKPLGPRSEGRISQACKKITGRQQCWGWPLTLPAPSGPGARRLMSPFPHSRSSMAVVCSICQPTGPGPRIVEFPLPPDYLIVQPAPAPVATPRWPRDSPTWPHWGSWEGLWMMGNLVRLDNAPFPLTLAACASFCFCFTPAFRYRTLDGVHNSRYSHSLFKVSTCVTTQSIPQNLATPGRGPDDPN</sequence>
<comment type="caution">
    <text evidence="2">The sequence shown here is derived from an EMBL/GenBank/DDBJ whole genome shotgun (WGS) entry which is preliminary data.</text>
</comment>
<organism evidence="2 3">
    <name type="scientific">Colletotrichum nymphaeae SA-01</name>
    <dbReference type="NCBI Taxonomy" id="1460502"/>
    <lineage>
        <taxon>Eukaryota</taxon>
        <taxon>Fungi</taxon>
        <taxon>Dikarya</taxon>
        <taxon>Ascomycota</taxon>
        <taxon>Pezizomycotina</taxon>
        <taxon>Sordariomycetes</taxon>
        <taxon>Hypocreomycetidae</taxon>
        <taxon>Glomerellales</taxon>
        <taxon>Glomerellaceae</taxon>
        <taxon>Colletotrichum</taxon>
        <taxon>Colletotrichum acutatum species complex</taxon>
    </lineage>
</organism>
<evidence type="ECO:0000313" key="3">
    <source>
        <dbReference type="Proteomes" id="UP000070054"/>
    </source>
</evidence>
<dbReference type="EMBL" id="JEMN01000696">
    <property type="protein sequence ID" value="KXH58508.1"/>
    <property type="molecule type" value="Genomic_DNA"/>
</dbReference>
<protein>
    <submittedName>
        <fullName evidence="2">Uncharacterized protein</fullName>
    </submittedName>
</protein>
<feature type="region of interest" description="Disordered" evidence="1">
    <location>
        <begin position="69"/>
        <end position="103"/>
    </location>
</feature>
<proteinExistence type="predicted"/>
<evidence type="ECO:0000256" key="1">
    <source>
        <dbReference type="SAM" id="MobiDB-lite"/>
    </source>
</evidence>